<keyword evidence="4 7" id="KW-1133">Transmembrane helix</keyword>
<protein>
    <submittedName>
        <fullName evidence="8">Membrane protein</fullName>
    </submittedName>
</protein>
<dbReference type="PANTHER" id="PTHR30477">
    <property type="entry name" value="ABC-TRANSPORTER METAL-BINDING PROTEIN"/>
    <property type="match status" value="1"/>
</dbReference>
<dbReference type="Proteomes" id="UP000326354">
    <property type="component" value="Chromosome"/>
</dbReference>
<organism evidence="8 9">
    <name type="scientific">Uabimicrobium amorphum</name>
    <dbReference type="NCBI Taxonomy" id="2596890"/>
    <lineage>
        <taxon>Bacteria</taxon>
        <taxon>Pseudomonadati</taxon>
        <taxon>Planctomycetota</taxon>
        <taxon>Candidatus Uabimicrobiia</taxon>
        <taxon>Candidatus Uabimicrobiales</taxon>
        <taxon>Candidatus Uabimicrobiaceae</taxon>
        <taxon>Candidatus Uabimicrobium</taxon>
    </lineage>
</organism>
<dbReference type="GO" id="GO:0055085">
    <property type="term" value="P:transmembrane transport"/>
    <property type="evidence" value="ECO:0007669"/>
    <property type="project" value="InterPro"/>
</dbReference>
<sequence length="272" mass="29635">MLQEFITSFPLFFETYLSALFMAIFLSIIGILVVNREQIFLTAAISQAATLGLAIDILLNLQQPMICAVVLSILAAVVSGRKDKRGGSNREEFSAWVFLVSASLSVLLLSNHPQGIKQIQASVASSIIGSGIFEVVVFAIISVFVAAVCLIFNDKLRLFVMDPIMAAAVGIPIVLWGWYISLFLGFSIGMAMCSSGMLYTFGCVVLPAQIAKTLCQRLSYMFIVSPIVAVISVVCGLIFANHYNYPPGQMVIALMGMILVVSWMIQWLRTKA</sequence>
<keyword evidence="3 6" id="KW-0812">Transmembrane</keyword>
<dbReference type="RefSeq" id="WP_151966708.1">
    <property type="nucleotide sequence ID" value="NZ_AP019860.1"/>
</dbReference>
<evidence type="ECO:0000256" key="6">
    <source>
        <dbReference type="RuleBase" id="RU003943"/>
    </source>
</evidence>
<feature type="transmembrane region" description="Helical" evidence="7">
    <location>
        <begin position="218"/>
        <end position="239"/>
    </location>
</feature>
<dbReference type="OrthoDB" id="9783937at2"/>
<proteinExistence type="inferred from homology"/>
<keyword evidence="5 7" id="KW-0472">Membrane</keyword>
<gene>
    <name evidence="8" type="ORF">UABAM_00811</name>
</gene>
<dbReference type="InterPro" id="IPR037294">
    <property type="entry name" value="ABC_BtuC-like"/>
</dbReference>
<dbReference type="PANTHER" id="PTHR30477:SF19">
    <property type="entry name" value="METAL ABC TRANSPORTER PERMEASE"/>
    <property type="match status" value="1"/>
</dbReference>
<dbReference type="Pfam" id="PF00950">
    <property type="entry name" value="ABC-3"/>
    <property type="match status" value="1"/>
</dbReference>
<name>A0A5S9III3_UABAM</name>
<evidence type="ECO:0000256" key="2">
    <source>
        <dbReference type="ARBA" id="ARBA00008034"/>
    </source>
</evidence>
<comment type="subcellular location">
    <subcellularLocation>
        <location evidence="6">Cell membrane</location>
        <topology evidence="6">Multi-pass membrane protein</topology>
    </subcellularLocation>
    <subcellularLocation>
        <location evidence="1">Membrane</location>
        <topology evidence="1">Multi-pass membrane protein</topology>
    </subcellularLocation>
</comment>
<evidence type="ECO:0000256" key="4">
    <source>
        <dbReference type="ARBA" id="ARBA00022989"/>
    </source>
</evidence>
<accession>A0A5S9III3</accession>
<feature type="transmembrane region" description="Helical" evidence="7">
    <location>
        <begin position="131"/>
        <end position="152"/>
    </location>
</feature>
<dbReference type="InterPro" id="IPR001626">
    <property type="entry name" value="ABC_TroCD"/>
</dbReference>
<reference evidence="8 9" key="1">
    <citation type="submission" date="2019-08" db="EMBL/GenBank/DDBJ databases">
        <title>Complete genome sequence of Candidatus Uab amorphum.</title>
        <authorList>
            <person name="Shiratori T."/>
            <person name="Suzuki S."/>
            <person name="Kakizawa Y."/>
            <person name="Ishida K."/>
        </authorList>
    </citation>
    <scope>NUCLEOTIDE SEQUENCE [LARGE SCALE GENOMIC DNA]</scope>
    <source>
        <strain evidence="8 9">SRT547</strain>
    </source>
</reference>
<evidence type="ECO:0000256" key="1">
    <source>
        <dbReference type="ARBA" id="ARBA00004141"/>
    </source>
</evidence>
<feature type="transmembrane region" description="Helical" evidence="7">
    <location>
        <begin position="251"/>
        <end position="268"/>
    </location>
</feature>
<feature type="transmembrane region" description="Helical" evidence="7">
    <location>
        <begin position="61"/>
        <end position="81"/>
    </location>
</feature>
<feature type="transmembrane region" description="Helical" evidence="7">
    <location>
        <begin position="93"/>
        <end position="111"/>
    </location>
</feature>
<evidence type="ECO:0000256" key="5">
    <source>
        <dbReference type="ARBA" id="ARBA00023136"/>
    </source>
</evidence>
<dbReference type="SUPFAM" id="SSF81345">
    <property type="entry name" value="ABC transporter involved in vitamin B12 uptake, BtuC"/>
    <property type="match status" value="1"/>
</dbReference>
<dbReference type="AlphaFoldDB" id="A0A5S9III3"/>
<feature type="transmembrane region" description="Helical" evidence="7">
    <location>
        <begin position="15"/>
        <end position="34"/>
    </location>
</feature>
<dbReference type="Gene3D" id="1.10.3470.10">
    <property type="entry name" value="ABC transporter involved in vitamin B12 uptake, BtuC"/>
    <property type="match status" value="1"/>
</dbReference>
<keyword evidence="9" id="KW-1185">Reference proteome</keyword>
<evidence type="ECO:0000256" key="3">
    <source>
        <dbReference type="ARBA" id="ARBA00022692"/>
    </source>
</evidence>
<feature type="transmembrane region" description="Helical" evidence="7">
    <location>
        <begin position="39"/>
        <end position="55"/>
    </location>
</feature>
<comment type="similarity">
    <text evidence="2 6">Belongs to the ABC-3 integral membrane protein family.</text>
</comment>
<evidence type="ECO:0000313" key="9">
    <source>
        <dbReference type="Proteomes" id="UP000326354"/>
    </source>
</evidence>
<evidence type="ECO:0000256" key="7">
    <source>
        <dbReference type="SAM" id="Phobius"/>
    </source>
</evidence>
<feature type="transmembrane region" description="Helical" evidence="7">
    <location>
        <begin position="159"/>
        <end position="180"/>
    </location>
</feature>
<keyword evidence="6" id="KW-0813">Transport</keyword>
<dbReference type="KEGG" id="uam:UABAM_00811"/>
<evidence type="ECO:0000313" key="8">
    <source>
        <dbReference type="EMBL" id="BBM82468.1"/>
    </source>
</evidence>
<dbReference type="GO" id="GO:0043190">
    <property type="term" value="C:ATP-binding cassette (ABC) transporter complex"/>
    <property type="evidence" value="ECO:0007669"/>
    <property type="project" value="InterPro"/>
</dbReference>
<dbReference type="GO" id="GO:0010043">
    <property type="term" value="P:response to zinc ion"/>
    <property type="evidence" value="ECO:0007669"/>
    <property type="project" value="TreeGrafter"/>
</dbReference>
<feature type="transmembrane region" description="Helical" evidence="7">
    <location>
        <begin position="186"/>
        <end position="206"/>
    </location>
</feature>
<dbReference type="EMBL" id="AP019860">
    <property type="protein sequence ID" value="BBM82468.1"/>
    <property type="molecule type" value="Genomic_DNA"/>
</dbReference>